<organism evidence="6 7">
    <name type="scientific">Oopsacas minuta</name>
    <dbReference type="NCBI Taxonomy" id="111878"/>
    <lineage>
        <taxon>Eukaryota</taxon>
        <taxon>Metazoa</taxon>
        <taxon>Porifera</taxon>
        <taxon>Hexactinellida</taxon>
        <taxon>Hexasterophora</taxon>
        <taxon>Lyssacinosida</taxon>
        <taxon>Leucopsacidae</taxon>
        <taxon>Oopsacas</taxon>
    </lineage>
</organism>
<protein>
    <recommendedName>
        <fullName evidence="4">Large ribosomal subunit protein uL3m</fullName>
    </recommendedName>
    <alternativeName>
        <fullName evidence="5">39S ribosomal protein L3, mitochondrial</fullName>
    </alternativeName>
</protein>
<dbReference type="EMBL" id="JAKMXF010000133">
    <property type="protein sequence ID" value="KAI6656680.1"/>
    <property type="molecule type" value="Genomic_DNA"/>
</dbReference>
<dbReference type="GO" id="GO:0005762">
    <property type="term" value="C:mitochondrial large ribosomal subunit"/>
    <property type="evidence" value="ECO:0007669"/>
    <property type="project" value="TreeGrafter"/>
</dbReference>
<dbReference type="AlphaFoldDB" id="A0AAV7K7L8"/>
<evidence type="ECO:0000313" key="6">
    <source>
        <dbReference type="EMBL" id="KAI6656680.1"/>
    </source>
</evidence>
<keyword evidence="3" id="KW-0687">Ribonucleoprotein</keyword>
<evidence type="ECO:0000256" key="1">
    <source>
        <dbReference type="ARBA" id="ARBA00006540"/>
    </source>
</evidence>
<dbReference type="Gene3D" id="2.40.30.10">
    <property type="entry name" value="Translation factors"/>
    <property type="match status" value="2"/>
</dbReference>
<evidence type="ECO:0000256" key="3">
    <source>
        <dbReference type="ARBA" id="ARBA00023274"/>
    </source>
</evidence>
<dbReference type="SUPFAM" id="SSF50447">
    <property type="entry name" value="Translation proteins"/>
    <property type="match status" value="1"/>
</dbReference>
<dbReference type="Proteomes" id="UP001165289">
    <property type="component" value="Unassembled WGS sequence"/>
</dbReference>
<dbReference type="Pfam" id="PF00297">
    <property type="entry name" value="Ribosomal_L3"/>
    <property type="match status" value="1"/>
</dbReference>
<proteinExistence type="inferred from homology"/>
<dbReference type="InterPro" id="IPR019927">
    <property type="entry name" value="Ribosomal_uL3_bac/org-type"/>
</dbReference>
<comment type="similarity">
    <text evidence="1">Belongs to the universal ribosomal protein uL3 family.</text>
</comment>
<gene>
    <name evidence="6" type="ORF">LOD99_15986</name>
</gene>
<sequence length="345" mass="38867">MKRLVRNIRNYSHPSSQSADEVVEGKILGWHRSADSDLSPRIKVEGNKRVGLVAMKIGMSRMWDKYSGEGIGCTVLQVLDNHVIQVRALKDAGYIGLLVGAGDKPWPRRPREKAMLDSRAWKQQEKREQMVKKCRSAGVPFKQHICKFRVTLEGLLPAGTPLDVSHLRVGQFVDVFGFTKDKGFQGVMKRWGFHGMPASHGQTKTHRKMGNVASSGLGRVWKGTKMPGHMGNKPKMSWAREVVRINRRLNLVYLRGTVSGTIDRSWVQIRDSYKTLKGVTLPPIPYPTTREEQGPGDVFSQTIYVPGEDSLLFQHDTSRMAKELISSLEARKKQLADFDVPIPKK</sequence>
<keyword evidence="2 6" id="KW-0689">Ribosomal protein</keyword>
<dbReference type="NCBIfam" id="TIGR03625">
    <property type="entry name" value="L3_bact"/>
    <property type="match status" value="1"/>
</dbReference>
<evidence type="ECO:0000256" key="5">
    <source>
        <dbReference type="ARBA" id="ARBA00035396"/>
    </source>
</evidence>
<evidence type="ECO:0000256" key="4">
    <source>
        <dbReference type="ARBA" id="ARBA00035209"/>
    </source>
</evidence>
<dbReference type="GO" id="GO:0003735">
    <property type="term" value="F:structural constituent of ribosome"/>
    <property type="evidence" value="ECO:0007669"/>
    <property type="project" value="InterPro"/>
</dbReference>
<dbReference type="InterPro" id="IPR000597">
    <property type="entry name" value="Ribosomal_uL3"/>
</dbReference>
<dbReference type="PANTHER" id="PTHR11229">
    <property type="entry name" value="50S RIBOSOMAL PROTEIN L3"/>
    <property type="match status" value="1"/>
</dbReference>
<keyword evidence="7" id="KW-1185">Reference proteome</keyword>
<dbReference type="GO" id="GO:0006412">
    <property type="term" value="P:translation"/>
    <property type="evidence" value="ECO:0007669"/>
    <property type="project" value="InterPro"/>
</dbReference>
<reference evidence="6 7" key="1">
    <citation type="journal article" date="2023" name="BMC Biol.">
        <title>The compact genome of the sponge Oopsacas minuta (Hexactinellida) is lacking key metazoan core genes.</title>
        <authorList>
            <person name="Santini S."/>
            <person name="Schenkelaars Q."/>
            <person name="Jourda C."/>
            <person name="Duchesne M."/>
            <person name="Belahbib H."/>
            <person name="Rocher C."/>
            <person name="Selva M."/>
            <person name="Riesgo A."/>
            <person name="Vervoort M."/>
            <person name="Leys S.P."/>
            <person name="Kodjabachian L."/>
            <person name="Le Bivic A."/>
            <person name="Borchiellini C."/>
            <person name="Claverie J.M."/>
            <person name="Renard E."/>
        </authorList>
    </citation>
    <scope>NUCLEOTIDE SEQUENCE [LARGE SCALE GENOMIC DNA]</scope>
    <source>
        <strain evidence="6">SPO-2</strain>
    </source>
</reference>
<dbReference type="PANTHER" id="PTHR11229:SF8">
    <property type="entry name" value="LARGE RIBOSOMAL SUBUNIT PROTEIN UL3M"/>
    <property type="match status" value="1"/>
</dbReference>
<evidence type="ECO:0000313" key="7">
    <source>
        <dbReference type="Proteomes" id="UP001165289"/>
    </source>
</evidence>
<comment type="caution">
    <text evidence="6">The sequence shown here is derived from an EMBL/GenBank/DDBJ whole genome shotgun (WGS) entry which is preliminary data.</text>
</comment>
<evidence type="ECO:0000256" key="2">
    <source>
        <dbReference type="ARBA" id="ARBA00022980"/>
    </source>
</evidence>
<accession>A0AAV7K7L8</accession>
<dbReference type="InterPro" id="IPR009000">
    <property type="entry name" value="Transl_B-barrel_sf"/>
</dbReference>
<name>A0AAV7K7L8_9METZ</name>